<comment type="caution">
    <text evidence="1">The sequence shown here is derived from an EMBL/GenBank/DDBJ whole genome shotgun (WGS) entry which is preliminary data.</text>
</comment>
<proteinExistence type="predicted"/>
<sequence>NAHSTPPTIKKTYIAVPLLNPPCIATLFFPKSLFWFEQTPVLHCSTKREYRAEKEQVEEERIGCSVKNDHEFPLIVSPERWETRLAYVNGNRRAKREQYLRDNPTVLKNFALIWKITDQVKAIPVVAENMKAWSSVVEFMCEDLELPYLIIEEAR</sequence>
<name>A0A9N9E6P1_9GLOM</name>
<gene>
    <name evidence="1" type="ORF">AGERDE_LOCUS11988</name>
</gene>
<organism evidence="1 2">
    <name type="scientific">Ambispora gerdemannii</name>
    <dbReference type="NCBI Taxonomy" id="144530"/>
    <lineage>
        <taxon>Eukaryota</taxon>
        <taxon>Fungi</taxon>
        <taxon>Fungi incertae sedis</taxon>
        <taxon>Mucoromycota</taxon>
        <taxon>Glomeromycotina</taxon>
        <taxon>Glomeromycetes</taxon>
        <taxon>Archaeosporales</taxon>
        <taxon>Ambisporaceae</taxon>
        <taxon>Ambispora</taxon>
    </lineage>
</organism>
<reference evidence="1" key="1">
    <citation type="submission" date="2021-06" db="EMBL/GenBank/DDBJ databases">
        <authorList>
            <person name="Kallberg Y."/>
            <person name="Tangrot J."/>
            <person name="Rosling A."/>
        </authorList>
    </citation>
    <scope>NUCLEOTIDE SEQUENCE</scope>
    <source>
        <strain evidence="1">MT106</strain>
    </source>
</reference>
<dbReference type="Proteomes" id="UP000789831">
    <property type="component" value="Unassembled WGS sequence"/>
</dbReference>
<protein>
    <submittedName>
        <fullName evidence="1">8352_t:CDS:1</fullName>
    </submittedName>
</protein>
<keyword evidence="2" id="KW-1185">Reference proteome</keyword>
<evidence type="ECO:0000313" key="1">
    <source>
        <dbReference type="EMBL" id="CAG8664726.1"/>
    </source>
</evidence>
<feature type="non-terminal residue" evidence="1">
    <location>
        <position position="1"/>
    </location>
</feature>
<evidence type="ECO:0000313" key="2">
    <source>
        <dbReference type="Proteomes" id="UP000789831"/>
    </source>
</evidence>
<accession>A0A9N9E6P1</accession>
<dbReference type="AlphaFoldDB" id="A0A9N9E6P1"/>
<dbReference type="EMBL" id="CAJVPL010006497">
    <property type="protein sequence ID" value="CAG8664726.1"/>
    <property type="molecule type" value="Genomic_DNA"/>
</dbReference>